<dbReference type="InterPro" id="IPR055294">
    <property type="entry name" value="FBL60-like"/>
</dbReference>
<dbReference type="CDD" id="cd22160">
    <property type="entry name" value="F-box_AtFBL13-like"/>
    <property type="match status" value="1"/>
</dbReference>
<gene>
    <name evidence="2" type="ORF">TSUD_246250</name>
</gene>
<feature type="domain" description="FBD" evidence="1">
    <location>
        <begin position="316"/>
        <end position="386"/>
    </location>
</feature>
<dbReference type="Pfam" id="PF00646">
    <property type="entry name" value="F-box"/>
    <property type="match status" value="1"/>
</dbReference>
<dbReference type="PANTHER" id="PTHR31293">
    <property type="entry name" value="RNI-LIKE SUPERFAMILY PROTEIN"/>
    <property type="match status" value="1"/>
</dbReference>
<dbReference type="InterPro" id="IPR001810">
    <property type="entry name" value="F-box_dom"/>
</dbReference>
<dbReference type="InterPro" id="IPR036047">
    <property type="entry name" value="F-box-like_dom_sf"/>
</dbReference>
<proteinExistence type="predicted"/>
<evidence type="ECO:0000313" key="3">
    <source>
        <dbReference type="Proteomes" id="UP000242715"/>
    </source>
</evidence>
<organism evidence="2 3">
    <name type="scientific">Trifolium subterraneum</name>
    <name type="common">Subterranean clover</name>
    <dbReference type="NCBI Taxonomy" id="3900"/>
    <lineage>
        <taxon>Eukaryota</taxon>
        <taxon>Viridiplantae</taxon>
        <taxon>Streptophyta</taxon>
        <taxon>Embryophyta</taxon>
        <taxon>Tracheophyta</taxon>
        <taxon>Spermatophyta</taxon>
        <taxon>Magnoliopsida</taxon>
        <taxon>eudicotyledons</taxon>
        <taxon>Gunneridae</taxon>
        <taxon>Pentapetalae</taxon>
        <taxon>rosids</taxon>
        <taxon>fabids</taxon>
        <taxon>Fabales</taxon>
        <taxon>Fabaceae</taxon>
        <taxon>Papilionoideae</taxon>
        <taxon>50 kb inversion clade</taxon>
        <taxon>NPAAA clade</taxon>
        <taxon>Hologalegina</taxon>
        <taxon>IRL clade</taxon>
        <taxon>Trifolieae</taxon>
        <taxon>Trifolium</taxon>
    </lineage>
</organism>
<evidence type="ECO:0000313" key="2">
    <source>
        <dbReference type="EMBL" id="GAU44399.1"/>
    </source>
</evidence>
<sequence>MSPTIDRISSLPDEILCHILSSLPTKLAFSTIILSKRWAPLYKLLTSIHLEDESVSDEDSFLRFCSIVDTVTLSTRLIKTFRLKCHSIHWRDDRFNVDSWMETVKQHPVENLYISTTLAISLEIFLPQSIFIFPTLVFLKLDRVKVAGNISVDLPSLKTLHLLQFYLKNHQNFIKLLNGCPIIEDLIVHVFYIDNDSIADRVRTKEFKTLSKLIRADIHECDVPISAIDNVKNLKLGMWGRHSEPETNSYFRGFLVCQNLIQLELCFHRFHHWDNVVEVLQNCPKLQILSFEKWPYSCYNKDDLNITWKDPTFVPECISSRLKSCIIDYKGKVDELQFASYILQNAQVLEVMKIMTRKYGALKNREALDQLTFCPRISPYCKLSIF</sequence>
<name>A0A2Z6PGE1_TRISU</name>
<dbReference type="SUPFAM" id="SSF52047">
    <property type="entry name" value="RNI-like"/>
    <property type="match status" value="1"/>
</dbReference>
<accession>A0A2Z6PGE1</accession>
<dbReference type="PANTHER" id="PTHR31293:SF12">
    <property type="entry name" value="RNI-LIKE SUPERFAMILY PROTEIN"/>
    <property type="match status" value="1"/>
</dbReference>
<dbReference type="Pfam" id="PF08387">
    <property type="entry name" value="FBD"/>
    <property type="match status" value="1"/>
</dbReference>
<keyword evidence="3" id="KW-1185">Reference proteome</keyword>
<evidence type="ECO:0000259" key="1">
    <source>
        <dbReference type="SMART" id="SM00579"/>
    </source>
</evidence>
<dbReference type="InterPro" id="IPR006566">
    <property type="entry name" value="FBD"/>
</dbReference>
<dbReference type="Proteomes" id="UP000242715">
    <property type="component" value="Unassembled WGS sequence"/>
</dbReference>
<dbReference type="Gene3D" id="3.80.10.10">
    <property type="entry name" value="Ribonuclease Inhibitor"/>
    <property type="match status" value="1"/>
</dbReference>
<dbReference type="EMBL" id="DF974040">
    <property type="protein sequence ID" value="GAU44399.1"/>
    <property type="molecule type" value="Genomic_DNA"/>
</dbReference>
<dbReference type="AlphaFoldDB" id="A0A2Z6PGE1"/>
<protein>
    <recommendedName>
        <fullName evidence="1">FBD domain-containing protein</fullName>
    </recommendedName>
</protein>
<dbReference type="InterPro" id="IPR032675">
    <property type="entry name" value="LRR_dom_sf"/>
</dbReference>
<dbReference type="InterPro" id="IPR053781">
    <property type="entry name" value="F-box_AtFBL13-like"/>
</dbReference>
<dbReference type="SUPFAM" id="SSF81383">
    <property type="entry name" value="F-box domain"/>
    <property type="match status" value="1"/>
</dbReference>
<dbReference type="SMART" id="SM00579">
    <property type="entry name" value="FBD"/>
    <property type="match status" value="1"/>
</dbReference>
<reference evidence="3" key="1">
    <citation type="journal article" date="2017" name="Front. Plant Sci.">
        <title>Climate Clever Clovers: New Paradigm to Reduce the Environmental Footprint of Ruminants by Breeding Low Methanogenic Forages Utilizing Haplotype Variation.</title>
        <authorList>
            <person name="Kaur P."/>
            <person name="Appels R."/>
            <person name="Bayer P.E."/>
            <person name="Keeble-Gagnere G."/>
            <person name="Wang J."/>
            <person name="Hirakawa H."/>
            <person name="Shirasawa K."/>
            <person name="Vercoe P."/>
            <person name="Stefanova K."/>
            <person name="Durmic Z."/>
            <person name="Nichols P."/>
            <person name="Revell C."/>
            <person name="Isobe S.N."/>
            <person name="Edwards D."/>
            <person name="Erskine W."/>
        </authorList>
    </citation>
    <scope>NUCLEOTIDE SEQUENCE [LARGE SCALE GENOMIC DNA]</scope>
    <source>
        <strain evidence="3">cv. Daliak</strain>
    </source>
</reference>
<dbReference type="OrthoDB" id="1434110at2759"/>